<keyword evidence="6" id="KW-1185">Reference proteome</keyword>
<dbReference type="GO" id="GO:0005739">
    <property type="term" value="C:mitochondrion"/>
    <property type="evidence" value="ECO:0007669"/>
    <property type="project" value="UniProtKB-SubCell"/>
</dbReference>
<name>A0AAI8VLJ3_9PEZI</name>
<feature type="region of interest" description="Disordered" evidence="4">
    <location>
        <begin position="97"/>
        <end position="131"/>
    </location>
</feature>
<sequence>MGRHYALLHNPPRGTPSRILSLRLHRSFHLPPASRRVRRAPGPSTASVARLIEPRAIRNAAGGLRHATTQSHAAVSAQEIALIEQLVRWSRSRDLTNTAANSHGAQQSADNVGAQDVRQPNEPVSGANPEDQLADPFRLALFALRARDTRKLLLQLRRITRMPQEQLQHAVATLPRTTFTEFFRSLDPYQVLREVDPAQRAFIPPGMFSMLDMDSVVDDNGVRRIYGQLLQGMLVLMSALKDSGQYLHMDEYNCLMRCAGAASDPAGAKFIWREMDTSNTTIWRQSQAYTEFMAARFLTEALYTNYDKMRRLVQPRNLHRSRLRLANTRVYRLDRMRLNLRRSRFKFGLNKDVKHAEDVMRYLRNQGPPMRLFSRILKNGHGVTERLLCTVMVALGRTGSLRAIGSKILEAYFGISMSRLTYDEPRAVAGAAAASQIELRRVNYRIRPSVGLMRAVVETYGSNGEISVAFQLIDHISNSYAIPIPFGVWDDLLEWTYIMSSPPTSTTWKLAGMYSKVPSGQAVQMIWNAMTSPPYSIKPDFKQYSILIRSFLGRSMIDDALPYMRETVKLYEAKCQEYEEAVFRYTQHMRDGVNTSQVVRAYERAWFRKQYMWYDIHRCCRAVLLKCPRAGNLWSTRFPNPMIPGFIKEFGAFLTNPIEFRTRTGDIALRDPALETFRTTGGRDVVMDVPMRQKQVWVHQRVKRRKMLLESSHSFAKQKASELDPLALLLHDFRKKSNRPLVRRHPVWEPAFDDTPAPQFHGDDDDDV</sequence>
<dbReference type="EMBL" id="CAUWAG010000010">
    <property type="protein sequence ID" value="CAJ2506792.1"/>
    <property type="molecule type" value="Genomic_DNA"/>
</dbReference>
<evidence type="ECO:0000256" key="3">
    <source>
        <dbReference type="ARBA" id="ARBA00023128"/>
    </source>
</evidence>
<proteinExistence type="predicted"/>
<dbReference type="AlphaFoldDB" id="A0AAI8VLJ3"/>
<keyword evidence="2" id="KW-0809">Transit peptide</keyword>
<comment type="caution">
    <text evidence="5">The sequence shown here is derived from an EMBL/GenBank/DDBJ whole genome shotgun (WGS) entry which is preliminary data.</text>
</comment>
<evidence type="ECO:0000256" key="4">
    <source>
        <dbReference type="SAM" id="MobiDB-lite"/>
    </source>
</evidence>
<keyword evidence="3" id="KW-0496">Mitochondrion</keyword>
<feature type="compositionally biased region" description="Polar residues" evidence="4">
    <location>
        <begin position="97"/>
        <end position="110"/>
    </location>
</feature>
<accession>A0AAI8VLJ3</accession>
<gene>
    <name evidence="5" type="ORF">KHLLAP_LOCUS7260</name>
</gene>
<dbReference type="Pfam" id="PF12921">
    <property type="entry name" value="ATP13"/>
    <property type="match status" value="1"/>
</dbReference>
<evidence type="ECO:0000313" key="6">
    <source>
        <dbReference type="Proteomes" id="UP001295740"/>
    </source>
</evidence>
<evidence type="ECO:0000256" key="2">
    <source>
        <dbReference type="ARBA" id="ARBA00022946"/>
    </source>
</evidence>
<comment type="subcellular location">
    <subcellularLocation>
        <location evidence="1">Mitochondrion</location>
    </subcellularLocation>
</comment>
<evidence type="ECO:0000256" key="1">
    <source>
        <dbReference type="ARBA" id="ARBA00004173"/>
    </source>
</evidence>
<dbReference type="InterPro" id="IPR024319">
    <property type="entry name" value="ATPase_expression_mit"/>
</dbReference>
<protein>
    <submittedName>
        <fullName evidence="5">Uu.00g079780.m01.CDS01</fullName>
    </submittedName>
</protein>
<organism evidence="5 6">
    <name type="scientific">Anthostomella pinea</name>
    <dbReference type="NCBI Taxonomy" id="933095"/>
    <lineage>
        <taxon>Eukaryota</taxon>
        <taxon>Fungi</taxon>
        <taxon>Dikarya</taxon>
        <taxon>Ascomycota</taxon>
        <taxon>Pezizomycotina</taxon>
        <taxon>Sordariomycetes</taxon>
        <taxon>Xylariomycetidae</taxon>
        <taxon>Xylariales</taxon>
        <taxon>Xylariaceae</taxon>
        <taxon>Anthostomella</taxon>
    </lineage>
</organism>
<reference evidence="5" key="1">
    <citation type="submission" date="2023-10" db="EMBL/GenBank/DDBJ databases">
        <authorList>
            <person name="Hackl T."/>
        </authorList>
    </citation>
    <scope>NUCLEOTIDE SEQUENCE</scope>
</reference>
<evidence type="ECO:0000313" key="5">
    <source>
        <dbReference type="EMBL" id="CAJ2506792.1"/>
    </source>
</evidence>
<dbReference type="Proteomes" id="UP001295740">
    <property type="component" value="Unassembled WGS sequence"/>
</dbReference>